<evidence type="ECO:0000259" key="4">
    <source>
        <dbReference type="Pfam" id="PF22624"/>
    </source>
</evidence>
<evidence type="ECO:0000256" key="2">
    <source>
        <dbReference type="ARBA" id="ARBA00022679"/>
    </source>
</evidence>
<dbReference type="Proteomes" id="UP001222932">
    <property type="component" value="Unassembled WGS sequence"/>
</dbReference>
<dbReference type="AlphaFoldDB" id="A0AAD3TRY3"/>
<dbReference type="Pfam" id="PF22624">
    <property type="entry name" value="AASDHPPT_N"/>
    <property type="match status" value="1"/>
</dbReference>
<proteinExistence type="predicted"/>
<dbReference type="InterPro" id="IPR055066">
    <property type="entry name" value="AASDHPPT_N"/>
</dbReference>
<reference evidence="5" key="1">
    <citation type="journal article" date="2023" name="BMC Genomics">
        <title>Chromosome-level genome assemblies of Cutaneotrichosporon spp. (Trichosporonales, Basidiomycota) reveal imbalanced evolution between nucleotide sequences and chromosome synteny.</title>
        <authorList>
            <person name="Kobayashi Y."/>
            <person name="Kayamori A."/>
            <person name="Aoki K."/>
            <person name="Shiwa Y."/>
            <person name="Matsutani M."/>
            <person name="Fujita N."/>
            <person name="Sugita T."/>
            <person name="Iwasaki W."/>
            <person name="Tanaka N."/>
            <person name="Takashima M."/>
        </authorList>
    </citation>
    <scope>NUCLEOTIDE SEQUENCE</scope>
    <source>
        <strain evidence="5">HIS016</strain>
    </source>
</reference>
<dbReference type="EMBL" id="BTCM01000002">
    <property type="protein sequence ID" value="GMK55740.1"/>
    <property type="molecule type" value="Genomic_DNA"/>
</dbReference>
<dbReference type="GO" id="GO:0019878">
    <property type="term" value="P:lysine biosynthetic process via aminoadipic acid"/>
    <property type="evidence" value="ECO:0007669"/>
    <property type="project" value="TreeGrafter"/>
</dbReference>
<keyword evidence="2" id="KW-0808">Transferase</keyword>
<dbReference type="EC" id="2.7.8.7" evidence="1"/>
<dbReference type="PANTHER" id="PTHR12215:SF10">
    <property type="entry name" value="L-AMINOADIPATE-SEMIALDEHYDE DEHYDROGENASE-PHOSPHOPANTETHEINYL TRANSFERASE"/>
    <property type="match status" value="1"/>
</dbReference>
<comment type="caution">
    <text evidence="5">The sequence shown here is derived from an EMBL/GenBank/DDBJ whole genome shotgun (WGS) entry which is preliminary data.</text>
</comment>
<keyword evidence="6" id="KW-1185">Reference proteome</keyword>
<protein>
    <recommendedName>
        <fullName evidence="1">holo-[acyl-carrier-protein] synthase</fullName>
        <ecNumber evidence="1">2.7.8.7</ecNumber>
    </recommendedName>
</protein>
<dbReference type="InterPro" id="IPR050559">
    <property type="entry name" value="P-Pant_transferase_sf"/>
</dbReference>
<dbReference type="Pfam" id="PF01648">
    <property type="entry name" value="ACPS"/>
    <property type="match status" value="1"/>
</dbReference>
<dbReference type="GO" id="GO:0008897">
    <property type="term" value="F:holo-[acyl-carrier-protein] synthase activity"/>
    <property type="evidence" value="ECO:0007669"/>
    <property type="project" value="UniProtKB-EC"/>
</dbReference>
<evidence type="ECO:0000313" key="6">
    <source>
        <dbReference type="Proteomes" id="UP001222932"/>
    </source>
</evidence>
<dbReference type="PANTHER" id="PTHR12215">
    <property type="entry name" value="PHOSPHOPANTETHEINE TRANSFERASE"/>
    <property type="match status" value="1"/>
</dbReference>
<evidence type="ECO:0000259" key="3">
    <source>
        <dbReference type="Pfam" id="PF01648"/>
    </source>
</evidence>
<reference evidence="5" key="2">
    <citation type="submission" date="2023-06" db="EMBL/GenBank/DDBJ databases">
        <authorList>
            <person name="Kobayashi Y."/>
            <person name="Kayamori A."/>
            <person name="Aoki K."/>
            <person name="Shiwa Y."/>
            <person name="Fujita N."/>
            <person name="Sugita T."/>
            <person name="Iwasaki W."/>
            <person name="Tanaka N."/>
            <person name="Takashima M."/>
        </authorList>
    </citation>
    <scope>NUCLEOTIDE SEQUENCE</scope>
    <source>
        <strain evidence="5">HIS016</strain>
    </source>
</reference>
<gene>
    <name evidence="5" type="ORF">CspeluHIS016_0207960</name>
</gene>
<evidence type="ECO:0000256" key="1">
    <source>
        <dbReference type="ARBA" id="ARBA00013172"/>
    </source>
</evidence>
<dbReference type="GO" id="GO:0000287">
    <property type="term" value="F:magnesium ion binding"/>
    <property type="evidence" value="ECO:0007669"/>
    <property type="project" value="InterPro"/>
</dbReference>
<feature type="domain" description="4'-phosphopantetheinyl transferase N-terminal" evidence="4">
    <location>
        <begin position="16"/>
        <end position="101"/>
    </location>
</feature>
<dbReference type="Gene3D" id="3.90.470.20">
    <property type="entry name" value="4'-phosphopantetheinyl transferase domain"/>
    <property type="match status" value="2"/>
</dbReference>
<dbReference type="SUPFAM" id="SSF56214">
    <property type="entry name" value="4'-phosphopantetheinyl transferase"/>
    <property type="match status" value="2"/>
</dbReference>
<dbReference type="GO" id="GO:0005829">
    <property type="term" value="C:cytosol"/>
    <property type="evidence" value="ECO:0007669"/>
    <property type="project" value="TreeGrafter"/>
</dbReference>
<accession>A0AAD3TRY3</accession>
<feature type="domain" description="4'-phosphopantetheinyl transferase" evidence="3">
    <location>
        <begin position="106"/>
        <end position="199"/>
    </location>
</feature>
<dbReference type="InterPro" id="IPR008278">
    <property type="entry name" value="4-PPantetheinyl_Trfase_dom"/>
</dbReference>
<dbReference type="InterPro" id="IPR037143">
    <property type="entry name" value="4-PPantetheinyl_Trfase_dom_sf"/>
</dbReference>
<name>A0AAD3TRY3_9TREE</name>
<organism evidence="5 6">
    <name type="scientific">Cutaneotrichosporon spelunceum</name>
    <dbReference type="NCBI Taxonomy" id="1672016"/>
    <lineage>
        <taxon>Eukaryota</taxon>
        <taxon>Fungi</taxon>
        <taxon>Dikarya</taxon>
        <taxon>Basidiomycota</taxon>
        <taxon>Agaricomycotina</taxon>
        <taxon>Tremellomycetes</taxon>
        <taxon>Trichosporonales</taxon>
        <taxon>Trichosporonaceae</taxon>
        <taxon>Cutaneotrichosporon</taxon>
    </lineage>
</organism>
<evidence type="ECO:0000313" key="5">
    <source>
        <dbReference type="EMBL" id="GMK55740.1"/>
    </source>
</evidence>
<sequence>MRVYALQVPPSIPEDTLERLLYHLPEAAQERVRKFRHEGDAIRSIAGRLLPTWYLRRTGLVLPPTHPRFAAGARGKPFLAEPEGLNFDFNTSHEGSYVLLAVGREVGVDVMDLPADPDELEASISYQLTSAERLALKRTRGRVKAKLLSTLWTVKEGYTKAIGEGIGFGLDRIEVDLGDGSVAAVRVDGRDVREDGWRWAVGSLEGGAYGYAVIWRGEESPVEVEMVGWDGFVRTFIGSGGAW</sequence>